<dbReference type="AlphaFoldDB" id="X1UUK3"/>
<keyword evidence="1" id="KW-0010">Activator</keyword>
<organism evidence="3">
    <name type="scientific">marine sediment metagenome</name>
    <dbReference type="NCBI Taxonomy" id="412755"/>
    <lineage>
        <taxon>unclassified sequences</taxon>
        <taxon>metagenomes</taxon>
        <taxon>ecological metagenomes</taxon>
    </lineage>
</organism>
<dbReference type="InterPro" id="IPR035451">
    <property type="entry name" value="Ada-like_dom_sf"/>
</dbReference>
<comment type="caution">
    <text evidence="3">The sequence shown here is derived from an EMBL/GenBank/DDBJ whole genome shotgun (WGS) entry which is preliminary data.</text>
</comment>
<dbReference type="GO" id="GO:0006355">
    <property type="term" value="P:regulation of DNA-templated transcription"/>
    <property type="evidence" value="ECO:0007669"/>
    <property type="project" value="InterPro"/>
</dbReference>
<evidence type="ECO:0000313" key="3">
    <source>
        <dbReference type="EMBL" id="GAJ03546.1"/>
    </source>
</evidence>
<dbReference type="Pfam" id="PF02805">
    <property type="entry name" value="Ada_Zn_binding"/>
    <property type="match status" value="1"/>
</dbReference>
<proteinExistence type="predicted"/>
<dbReference type="GO" id="GO:0008270">
    <property type="term" value="F:zinc ion binding"/>
    <property type="evidence" value="ECO:0007669"/>
    <property type="project" value="InterPro"/>
</dbReference>
<dbReference type="Gene3D" id="3.40.10.10">
    <property type="entry name" value="DNA Methylphosphotriester Repair Domain"/>
    <property type="match status" value="1"/>
</dbReference>
<protein>
    <recommendedName>
        <fullName evidence="2">Ada DNA repair metal-binding domain-containing protein</fullName>
    </recommendedName>
</protein>
<feature type="non-terminal residue" evidence="3">
    <location>
        <position position="1"/>
    </location>
</feature>
<evidence type="ECO:0000256" key="1">
    <source>
        <dbReference type="ARBA" id="ARBA00023159"/>
    </source>
</evidence>
<dbReference type="GO" id="GO:0003677">
    <property type="term" value="F:DNA binding"/>
    <property type="evidence" value="ECO:0007669"/>
    <property type="project" value="InterPro"/>
</dbReference>
<evidence type="ECO:0000259" key="2">
    <source>
        <dbReference type="Pfam" id="PF02805"/>
    </source>
</evidence>
<accession>X1UUK3</accession>
<dbReference type="GO" id="GO:0008168">
    <property type="term" value="F:methyltransferase activity"/>
    <property type="evidence" value="ECO:0007669"/>
    <property type="project" value="InterPro"/>
</dbReference>
<dbReference type="InterPro" id="IPR004026">
    <property type="entry name" value="Ada_DNA_repair_Zn-bd"/>
</dbReference>
<dbReference type="GO" id="GO:0006281">
    <property type="term" value="P:DNA repair"/>
    <property type="evidence" value="ECO:0007669"/>
    <property type="project" value="InterPro"/>
</dbReference>
<dbReference type="SUPFAM" id="SSF57884">
    <property type="entry name" value="Ada DNA repair protein, N-terminal domain (N-Ada 10)"/>
    <property type="match status" value="1"/>
</dbReference>
<gene>
    <name evidence="3" type="ORF">S12H4_51843</name>
</gene>
<dbReference type="EMBL" id="BARW01032809">
    <property type="protein sequence ID" value="GAJ03546.1"/>
    <property type="molecule type" value="Genomic_DNA"/>
</dbReference>
<sequence length="141" mass="15641">VYLDLPPQRASDLPPKLYVKANLWKKSSPMQVAAAQHTLVAITDVVLHQTEAFVATWTAANPPDKQTSDAKVVAIIPEKPTDAPVELLPAKYPYLASKNSKVFHVPNCRSAKRISPENRVLYESRNEAINDAKRPCKLCKP</sequence>
<name>X1UUK3_9ZZZZ</name>
<feature type="domain" description="Ada DNA repair metal-binding" evidence="2">
    <location>
        <begin position="94"/>
        <end position="141"/>
    </location>
</feature>
<reference evidence="3" key="1">
    <citation type="journal article" date="2014" name="Front. Microbiol.">
        <title>High frequency of phylogenetically diverse reductive dehalogenase-homologous genes in deep subseafloor sedimentary metagenomes.</title>
        <authorList>
            <person name="Kawai M."/>
            <person name="Futagami T."/>
            <person name="Toyoda A."/>
            <person name="Takaki Y."/>
            <person name="Nishi S."/>
            <person name="Hori S."/>
            <person name="Arai W."/>
            <person name="Tsubouchi T."/>
            <person name="Morono Y."/>
            <person name="Uchiyama I."/>
            <person name="Ito T."/>
            <person name="Fujiyama A."/>
            <person name="Inagaki F."/>
            <person name="Takami H."/>
        </authorList>
    </citation>
    <scope>NUCLEOTIDE SEQUENCE</scope>
    <source>
        <strain evidence="3">Expedition CK06-06</strain>
    </source>
</reference>